<evidence type="ECO:0000313" key="3">
    <source>
        <dbReference type="Proteomes" id="UP000013962"/>
    </source>
</evidence>
<dbReference type="GeneID" id="41334551"/>
<dbReference type="InterPro" id="IPR000073">
    <property type="entry name" value="AB_hydrolase_1"/>
</dbReference>
<keyword evidence="3" id="KW-1185">Reference proteome</keyword>
<organism evidence="2 3">
    <name type="scientific">Mesomycoplasma hyopneumoniae 168-L</name>
    <dbReference type="NCBI Taxonomy" id="1116211"/>
    <lineage>
        <taxon>Bacteria</taxon>
        <taxon>Bacillati</taxon>
        <taxon>Mycoplasmatota</taxon>
        <taxon>Mycoplasmoidales</taxon>
        <taxon>Metamycoplasmataceae</taxon>
        <taxon>Mesomycoplasma</taxon>
    </lineage>
</organism>
<dbReference type="InterPro" id="IPR029058">
    <property type="entry name" value="AB_hydrolase_fold"/>
</dbReference>
<evidence type="ECO:0000259" key="1">
    <source>
        <dbReference type="Pfam" id="PF00561"/>
    </source>
</evidence>
<proteinExistence type="predicted"/>
<feature type="domain" description="AB hydrolase-1" evidence="1">
    <location>
        <begin position="26"/>
        <end position="254"/>
    </location>
</feature>
<dbReference type="SUPFAM" id="SSF53474">
    <property type="entry name" value="alpha/beta-Hydrolases"/>
    <property type="match status" value="1"/>
</dbReference>
<accession>A0ABN4B8H5</accession>
<sequence length="266" mass="30885">MVVNRKIKIDNEEIFYFLEDNNRPKVLFLHGFNSSHNFTFQLRQNKKRKYDIVAFDFPGCGKSSNNQKISVENYQKIAVNFIKTLDLKVKIVVAHSLGAAIGLHILKENLVEKAILAGPLNPFIFDSSFKKQMERLGFWLLPRNLYEAKETVTNLFYKDKPNSEASLFKSAIAFFKLVEEKKELFSDMVFDQILNLDWHKNVLLPLYEQKNEYFLIGAEMDKFVPLRSVEKVGATFGKKVVKFEKTGHAIFYEKSDLINAEIEKIL</sequence>
<dbReference type="PANTHER" id="PTHR43139:SF52">
    <property type="entry name" value="SI:DKEY-122A22.2"/>
    <property type="match status" value="1"/>
</dbReference>
<reference evidence="2 3" key="1">
    <citation type="journal article" date="2013" name="BMC Genomics">
        <title>Comparative genomic analyses of Mycoplasma hyopneumoniae pathogenic 168 strain and its high-passaged attenuated strain.</title>
        <authorList>
            <person name="Liu W."/>
            <person name="Xiao S."/>
            <person name="Li M."/>
            <person name="Guo S."/>
            <person name="Li S."/>
            <person name="Luo R."/>
            <person name="Feng Z."/>
            <person name="Li B."/>
            <person name="Zhou Z."/>
            <person name="Shao G."/>
            <person name="Chen H."/>
            <person name="Fang L."/>
        </authorList>
    </citation>
    <scope>NUCLEOTIDE SEQUENCE [LARGE SCALE GENOMIC DNA]</scope>
    <source>
        <strain evidence="2 3">168-L</strain>
    </source>
</reference>
<gene>
    <name evidence="2" type="ORF">MHP168L_274</name>
</gene>
<dbReference type="Gene3D" id="3.40.50.1820">
    <property type="entry name" value="alpha/beta hydrolase"/>
    <property type="match status" value="1"/>
</dbReference>
<dbReference type="Proteomes" id="UP000013962">
    <property type="component" value="Chromosome"/>
</dbReference>
<protein>
    <submittedName>
        <fullName evidence="2">Triacylglycerol lipase</fullName>
    </submittedName>
</protein>
<dbReference type="RefSeq" id="WP_011284027.1">
    <property type="nucleotide sequence ID" value="NC_021283.1"/>
</dbReference>
<dbReference type="InterPro" id="IPR052370">
    <property type="entry name" value="Meta-cleavage_hydrolase"/>
</dbReference>
<evidence type="ECO:0000313" key="2">
    <source>
        <dbReference type="EMBL" id="AGM22053.1"/>
    </source>
</evidence>
<dbReference type="PANTHER" id="PTHR43139">
    <property type="entry name" value="SI:DKEY-122A22.2"/>
    <property type="match status" value="1"/>
</dbReference>
<name>A0ABN4B8H5_MESH1</name>
<dbReference type="EMBL" id="CP003131">
    <property type="protein sequence ID" value="AGM22053.1"/>
    <property type="molecule type" value="Genomic_DNA"/>
</dbReference>
<dbReference type="Pfam" id="PF00561">
    <property type="entry name" value="Abhydrolase_1"/>
    <property type="match status" value="1"/>
</dbReference>